<keyword evidence="7 16" id="KW-0812">Transmembrane</keyword>
<name>A0A1Z9YWD9_9GAMM</name>
<comment type="caution">
    <text evidence="17">The sequence shown here is derived from an EMBL/GenBank/DDBJ whole genome shotgun (WGS) entry which is preliminary data.</text>
</comment>
<accession>A0A1Z9YWD9</accession>
<comment type="subcellular location">
    <subcellularLocation>
        <location evidence="2">Cell inner membrane</location>
        <topology evidence="2">Single-pass membrane protein</topology>
        <orientation evidence="2">Periplasmic side</orientation>
    </subcellularLocation>
</comment>
<evidence type="ECO:0000256" key="16">
    <source>
        <dbReference type="HAMAP-Rule" id="MF_00790"/>
    </source>
</evidence>
<evidence type="ECO:0000256" key="8">
    <source>
        <dbReference type="ARBA" id="ARBA00022963"/>
    </source>
</evidence>
<keyword evidence="12 16" id="KW-0143">Chaperone</keyword>
<evidence type="ECO:0000256" key="3">
    <source>
        <dbReference type="ARBA" id="ARBA00010358"/>
    </source>
</evidence>
<keyword evidence="11 16" id="KW-0472">Membrane</keyword>
<evidence type="ECO:0000313" key="18">
    <source>
        <dbReference type="Proteomes" id="UP000196536"/>
    </source>
</evidence>
<evidence type="ECO:0000256" key="5">
    <source>
        <dbReference type="ARBA" id="ARBA00022475"/>
    </source>
</evidence>
<evidence type="ECO:0000256" key="1">
    <source>
        <dbReference type="ARBA" id="ARBA00003280"/>
    </source>
</evidence>
<evidence type="ECO:0000313" key="17">
    <source>
        <dbReference type="EMBL" id="OUY06542.1"/>
    </source>
</evidence>
<keyword evidence="9 16" id="KW-1133">Transmembrane helix</keyword>
<dbReference type="GO" id="GO:0005886">
    <property type="term" value="C:plasma membrane"/>
    <property type="evidence" value="ECO:0007669"/>
    <property type="project" value="UniProtKB-SubCell"/>
</dbReference>
<proteinExistence type="inferred from homology"/>
<organism evidence="17 18">
    <name type="scientific">Acinetobacter populi</name>
    <dbReference type="NCBI Taxonomy" id="1582270"/>
    <lineage>
        <taxon>Bacteria</taxon>
        <taxon>Pseudomonadati</taxon>
        <taxon>Pseudomonadota</taxon>
        <taxon>Gammaproteobacteria</taxon>
        <taxon>Moraxellales</taxon>
        <taxon>Moraxellaceae</taxon>
        <taxon>Acinetobacter</taxon>
    </lineage>
</organism>
<evidence type="ECO:0000256" key="9">
    <source>
        <dbReference type="ARBA" id="ARBA00022989"/>
    </source>
</evidence>
<dbReference type="Pfam" id="PF03280">
    <property type="entry name" value="Lipase_chap"/>
    <property type="match status" value="1"/>
</dbReference>
<reference evidence="17 18" key="1">
    <citation type="submission" date="2017-05" db="EMBL/GenBank/DDBJ databases">
        <title>Acinetobacter populi ANC 5415 (= PBJ7), whole genome shotgun sequencing project.</title>
        <authorList>
            <person name="Nemec A."/>
            <person name="Radolfova-Krizova L."/>
        </authorList>
    </citation>
    <scope>NUCLEOTIDE SEQUENCE [LARGE SCALE GENOMIC DNA]</scope>
    <source>
        <strain evidence="17 18">PBJ7</strain>
    </source>
</reference>
<evidence type="ECO:0000256" key="12">
    <source>
        <dbReference type="ARBA" id="ARBA00023186"/>
    </source>
</evidence>
<evidence type="ECO:0000256" key="11">
    <source>
        <dbReference type="ARBA" id="ARBA00023136"/>
    </source>
</evidence>
<dbReference type="AlphaFoldDB" id="A0A1Z9YWD9"/>
<evidence type="ECO:0000256" key="7">
    <source>
        <dbReference type="ARBA" id="ARBA00022692"/>
    </source>
</evidence>
<dbReference type="GO" id="GO:0006457">
    <property type="term" value="P:protein folding"/>
    <property type="evidence" value="ECO:0007669"/>
    <property type="project" value="UniProtKB-UniRule"/>
</dbReference>
<dbReference type="SUPFAM" id="SSF158855">
    <property type="entry name" value="Lipase chaperone-like"/>
    <property type="match status" value="1"/>
</dbReference>
<keyword evidence="8 16" id="KW-0442">Lipid degradation</keyword>
<keyword evidence="10 16" id="KW-0443">Lipid metabolism</keyword>
<evidence type="ECO:0000256" key="10">
    <source>
        <dbReference type="ARBA" id="ARBA00023098"/>
    </source>
</evidence>
<dbReference type="HAMAP" id="MF_00790">
    <property type="entry name" value="Lipase_chap"/>
    <property type="match status" value="1"/>
</dbReference>
<keyword evidence="6 16" id="KW-0997">Cell inner membrane</keyword>
<dbReference type="GO" id="GO:0051082">
    <property type="term" value="F:unfolded protein binding"/>
    <property type="evidence" value="ECO:0007669"/>
    <property type="project" value="UniProtKB-UniRule"/>
</dbReference>
<comment type="similarity">
    <text evidence="3 16">Belongs to the lipase chaperone family.</text>
</comment>
<evidence type="ECO:0000256" key="14">
    <source>
        <dbReference type="ARBA" id="ARBA00031542"/>
    </source>
</evidence>
<feature type="transmembrane region" description="Helical" evidence="16">
    <location>
        <begin position="9"/>
        <end position="28"/>
    </location>
</feature>
<sequence>MSNKKRSRTFLYVVIFILALLITVIFWLRPGNSQQSLFTHTPQSMQQPHGTAQAIQAAQHQTANMLSPSQQDTEINCQLQLDANNRLIVNAQTRDCFEYFISQYGEAPLDQIKAHFIAYAQQSYQQPALAQIIDLWTRYIEYRKQLGELKPPAGDPQSAKYLREIFAATENLRKKFFSTSEIAGLFSTQNVYDQYTLDRMAILEQTTLSEAEKAKQLNALFQELPQDWQENIQQLSVLEDLRQLTAELKARGGTANELRQMRLNLVGPDATSRLEHLDVERQDWKTRVNQYLTDRDSILNSGLSDSGKQQAITQLQTQQFTTEQEQLRLQTFESIHDKGGALPFAE</sequence>
<dbReference type="OrthoDB" id="7025807at2"/>
<dbReference type="Proteomes" id="UP000196536">
    <property type="component" value="Unassembled WGS sequence"/>
</dbReference>
<evidence type="ECO:0000256" key="2">
    <source>
        <dbReference type="ARBA" id="ARBA00004383"/>
    </source>
</evidence>
<evidence type="ECO:0000256" key="13">
    <source>
        <dbReference type="ARBA" id="ARBA00030948"/>
    </source>
</evidence>
<comment type="function">
    <text evidence="1 16">May be involved in the folding of the extracellular lipase during its passage through the periplasm.</text>
</comment>
<dbReference type="EMBL" id="NEXX01000004">
    <property type="protein sequence ID" value="OUY06542.1"/>
    <property type="molecule type" value="Genomic_DNA"/>
</dbReference>
<dbReference type="InterPro" id="IPR004961">
    <property type="entry name" value="Lipase_chaperone"/>
</dbReference>
<dbReference type="RefSeq" id="WP_087620902.1">
    <property type="nucleotide sequence ID" value="NZ_NEXX01000004.1"/>
</dbReference>
<evidence type="ECO:0000256" key="15">
    <source>
        <dbReference type="ARBA" id="ARBA00033028"/>
    </source>
</evidence>
<keyword evidence="18" id="KW-1185">Reference proteome</keyword>
<gene>
    <name evidence="16" type="primary">lifO</name>
    <name evidence="17" type="ORF">CAP51_11460</name>
</gene>
<evidence type="ECO:0000256" key="4">
    <source>
        <dbReference type="ARBA" id="ARBA00019692"/>
    </source>
</evidence>
<protein>
    <recommendedName>
        <fullName evidence="4 16">Lipase chaperone</fullName>
    </recommendedName>
    <alternativeName>
        <fullName evidence="16">Lipase activator protein</fullName>
    </alternativeName>
    <alternativeName>
        <fullName evidence="15 16">Lipase foldase</fullName>
    </alternativeName>
    <alternativeName>
        <fullName evidence="13 16">Lipase helper protein</fullName>
    </alternativeName>
    <alternativeName>
        <fullName evidence="14 16">Lipase modulator</fullName>
    </alternativeName>
</protein>
<keyword evidence="5 16" id="KW-1003">Cell membrane</keyword>
<dbReference type="GO" id="GO:0016042">
    <property type="term" value="P:lipid catabolic process"/>
    <property type="evidence" value="ECO:0007669"/>
    <property type="project" value="UniProtKB-UniRule"/>
</dbReference>
<evidence type="ECO:0000256" key="6">
    <source>
        <dbReference type="ARBA" id="ARBA00022519"/>
    </source>
</evidence>